<dbReference type="PATRIC" id="fig|1299334.3.peg.6610"/>
<evidence type="ECO:0000313" key="1">
    <source>
        <dbReference type="EMBL" id="EUA30685.1"/>
    </source>
</evidence>
<dbReference type="EMBL" id="JAOB01000060">
    <property type="protein sequence ID" value="EUA30685.1"/>
    <property type="molecule type" value="Genomic_DNA"/>
</dbReference>
<name>X8AIJ8_MYCXE</name>
<sequence>MTKVAAVALACARTLRFESSRAAAADPDRIVASAESIGTFRQDSKEYRWPIATKSSRNFGTTT</sequence>
<protein>
    <submittedName>
        <fullName evidence="1">Uncharacterized protein</fullName>
    </submittedName>
</protein>
<accession>X8AIJ8</accession>
<proteinExistence type="predicted"/>
<reference evidence="1" key="1">
    <citation type="submission" date="2014-01" db="EMBL/GenBank/DDBJ databases">
        <authorList>
            <person name="Brown-Elliot B."/>
            <person name="Wallace R."/>
            <person name="Lenaerts A."/>
            <person name="Ordway D."/>
            <person name="DeGroote M.A."/>
            <person name="Parker T."/>
            <person name="Sizemore C."/>
            <person name="Tallon L.J."/>
            <person name="Sadzewicz L.K."/>
            <person name="Sengamalay N."/>
            <person name="Fraser C.M."/>
            <person name="Hine E."/>
            <person name="Shefchek K.A."/>
            <person name="Das S.P."/>
            <person name="Tettelin H."/>
        </authorList>
    </citation>
    <scope>NUCLEOTIDE SEQUENCE [LARGE SCALE GENOMIC DNA]</scope>
    <source>
        <strain evidence="1">4042</strain>
    </source>
</reference>
<dbReference type="AlphaFoldDB" id="X8AIJ8"/>
<gene>
    <name evidence="1" type="ORF">I553_4942</name>
</gene>
<comment type="caution">
    <text evidence="1">The sequence shown here is derived from an EMBL/GenBank/DDBJ whole genome shotgun (WGS) entry which is preliminary data.</text>
</comment>
<organism evidence="1">
    <name type="scientific">Mycobacterium xenopi 4042</name>
    <dbReference type="NCBI Taxonomy" id="1299334"/>
    <lineage>
        <taxon>Bacteria</taxon>
        <taxon>Bacillati</taxon>
        <taxon>Actinomycetota</taxon>
        <taxon>Actinomycetes</taxon>
        <taxon>Mycobacteriales</taxon>
        <taxon>Mycobacteriaceae</taxon>
        <taxon>Mycobacterium</taxon>
    </lineage>
</organism>